<comment type="function">
    <text evidence="7 8">Catalyzes the reversible reaction in which hydroxymethyl group from 5,10-methylenetetrahydrofolate is transferred onto alpha-ketoisovalerate to form ketopantoate.</text>
</comment>
<protein>
    <recommendedName>
        <fullName evidence="8">3-methyl-2-oxobutanoate hydroxymethyltransferase</fullName>
        <ecNumber evidence="8">2.1.2.11</ecNumber>
    </recommendedName>
    <alternativeName>
        <fullName evidence="8">Ketopantoate hydroxymethyltransferase</fullName>
        <shortName evidence="8">KPHMT</shortName>
    </alternativeName>
</protein>
<dbReference type="GO" id="GO:0005737">
    <property type="term" value="C:cytoplasm"/>
    <property type="evidence" value="ECO:0007669"/>
    <property type="project" value="UniProtKB-SubCell"/>
</dbReference>
<evidence type="ECO:0000256" key="1">
    <source>
        <dbReference type="ARBA" id="ARBA00005033"/>
    </source>
</evidence>
<gene>
    <name evidence="8" type="primary">panB</name>
    <name evidence="12" type="ORF">DFR31_1112</name>
</gene>
<evidence type="ECO:0000256" key="5">
    <source>
        <dbReference type="ARBA" id="ARBA00022679"/>
    </source>
</evidence>
<name>A0A498CFV5_9GAMM</name>
<evidence type="ECO:0000256" key="3">
    <source>
        <dbReference type="ARBA" id="ARBA00011424"/>
    </source>
</evidence>
<evidence type="ECO:0000256" key="2">
    <source>
        <dbReference type="ARBA" id="ARBA00008676"/>
    </source>
</evidence>
<comment type="pathway">
    <text evidence="1 8">Cofactor biosynthesis; (R)-pantothenate biosynthesis; (R)-pantoate from 3-methyl-2-oxobutanoate: step 1/2.</text>
</comment>
<dbReference type="NCBIfam" id="TIGR00222">
    <property type="entry name" value="panB"/>
    <property type="match status" value="1"/>
</dbReference>
<comment type="similarity">
    <text evidence="2 8">Belongs to the PanB family.</text>
</comment>
<feature type="binding site" evidence="8 11">
    <location>
        <position position="124"/>
    </location>
    <ligand>
        <name>Mg(2+)</name>
        <dbReference type="ChEBI" id="CHEBI:18420"/>
    </ligand>
</feature>
<dbReference type="HAMAP" id="MF_00156">
    <property type="entry name" value="PanB"/>
    <property type="match status" value="1"/>
</dbReference>
<evidence type="ECO:0000256" key="4">
    <source>
        <dbReference type="ARBA" id="ARBA00022655"/>
    </source>
</evidence>
<feature type="binding site" evidence="8 11">
    <location>
        <position position="93"/>
    </location>
    <ligand>
        <name>Mg(2+)</name>
        <dbReference type="ChEBI" id="CHEBI:18420"/>
    </ligand>
</feature>
<feature type="binding site" evidence="8 10">
    <location>
        <begin position="54"/>
        <end position="55"/>
    </location>
    <ligand>
        <name>3-methyl-2-oxobutanoate</name>
        <dbReference type="ChEBI" id="CHEBI:11851"/>
    </ligand>
</feature>
<comment type="catalytic activity">
    <reaction evidence="8">
        <text>(6R)-5,10-methylene-5,6,7,8-tetrahydrofolate + 3-methyl-2-oxobutanoate + H2O = 2-dehydropantoate + (6S)-5,6,7,8-tetrahydrofolate</text>
        <dbReference type="Rhea" id="RHEA:11824"/>
        <dbReference type="ChEBI" id="CHEBI:11561"/>
        <dbReference type="ChEBI" id="CHEBI:11851"/>
        <dbReference type="ChEBI" id="CHEBI:15377"/>
        <dbReference type="ChEBI" id="CHEBI:15636"/>
        <dbReference type="ChEBI" id="CHEBI:57453"/>
        <dbReference type="EC" id="2.1.2.11"/>
    </reaction>
</comment>
<dbReference type="GO" id="GO:0015940">
    <property type="term" value="P:pantothenate biosynthetic process"/>
    <property type="evidence" value="ECO:0007669"/>
    <property type="project" value="UniProtKB-UniRule"/>
</dbReference>
<keyword evidence="5 8" id="KW-0808">Transferase</keyword>
<evidence type="ECO:0000256" key="7">
    <source>
        <dbReference type="ARBA" id="ARBA00056497"/>
    </source>
</evidence>
<dbReference type="InterPro" id="IPR015813">
    <property type="entry name" value="Pyrv/PenolPyrv_kinase-like_dom"/>
</dbReference>
<dbReference type="EMBL" id="RCDA01000001">
    <property type="protein sequence ID" value="RLK51191.1"/>
    <property type="molecule type" value="Genomic_DNA"/>
</dbReference>
<dbReference type="PANTHER" id="PTHR20881:SF0">
    <property type="entry name" value="3-METHYL-2-OXOBUTANOATE HYDROXYMETHYLTRANSFERASE"/>
    <property type="match status" value="1"/>
</dbReference>
<evidence type="ECO:0000256" key="10">
    <source>
        <dbReference type="PIRSR" id="PIRSR000388-2"/>
    </source>
</evidence>
<dbReference type="InterPro" id="IPR040442">
    <property type="entry name" value="Pyrv_kinase-like_dom_sf"/>
</dbReference>
<feature type="binding site" evidence="8 10">
    <location>
        <position position="93"/>
    </location>
    <ligand>
        <name>3-methyl-2-oxobutanoate</name>
        <dbReference type="ChEBI" id="CHEBI:11851"/>
    </ligand>
</feature>
<evidence type="ECO:0000313" key="12">
    <source>
        <dbReference type="EMBL" id="RLK51191.1"/>
    </source>
</evidence>
<accession>A0A498CFV5</accession>
<evidence type="ECO:0000256" key="9">
    <source>
        <dbReference type="PIRSR" id="PIRSR000388-1"/>
    </source>
</evidence>
<sequence length="277" mass="29149">MYSGDQSQTRRPVTTGRLQRMKADGEKIVSLTAYDYTFAVAEDRAGVDVILVGDSLGMVMQGRETTVPVTVDDMVYHTRCVADARTAALVVADMPFMSYATVEDGLRNAGRLMQAGGAQMIKLEGAGEQAELVSRLARAGIPVCAHLGLQPQLVHKLGGYRVQGRDSAAADAMLADAQALQDAGADLLVLECVPSALGKRVSGGLEIPVIGIGAGPDCDGQVLVLQDILGITPGRIPRFSRNFMEGAESIPGALEAYVSAVREGRFPDASHSFGDAS</sequence>
<dbReference type="CDD" id="cd06557">
    <property type="entry name" value="KPHMT-like"/>
    <property type="match status" value="1"/>
</dbReference>
<organism evidence="12 13">
    <name type="scientific">Alkalispirillum mobile</name>
    <dbReference type="NCBI Taxonomy" id="85925"/>
    <lineage>
        <taxon>Bacteria</taxon>
        <taxon>Pseudomonadati</taxon>
        <taxon>Pseudomonadota</taxon>
        <taxon>Gammaproteobacteria</taxon>
        <taxon>Chromatiales</taxon>
        <taxon>Ectothiorhodospiraceae</taxon>
        <taxon>Alkalispirillum</taxon>
    </lineage>
</organism>
<dbReference type="GO" id="GO:0003864">
    <property type="term" value="F:3-methyl-2-oxobutanoate hydroxymethyltransferase activity"/>
    <property type="evidence" value="ECO:0007669"/>
    <property type="project" value="UniProtKB-UniRule"/>
</dbReference>
<dbReference type="RefSeq" id="WP_121441615.1">
    <property type="nucleotide sequence ID" value="NZ_RCDA01000001.1"/>
</dbReference>
<keyword evidence="8" id="KW-0963">Cytoplasm</keyword>
<dbReference type="GO" id="GO:0008168">
    <property type="term" value="F:methyltransferase activity"/>
    <property type="evidence" value="ECO:0007669"/>
    <property type="project" value="UniProtKB-KW"/>
</dbReference>
<dbReference type="Proteomes" id="UP000275461">
    <property type="component" value="Unassembled WGS sequence"/>
</dbReference>
<dbReference type="AlphaFoldDB" id="A0A498CFV5"/>
<dbReference type="Pfam" id="PF02548">
    <property type="entry name" value="Pantoate_transf"/>
    <property type="match status" value="1"/>
</dbReference>
<dbReference type="FunFam" id="3.20.20.60:FF:000003">
    <property type="entry name" value="3-methyl-2-oxobutanoate hydroxymethyltransferase"/>
    <property type="match status" value="1"/>
</dbReference>
<dbReference type="SUPFAM" id="SSF51621">
    <property type="entry name" value="Phosphoenolpyruvate/pyruvate domain"/>
    <property type="match status" value="1"/>
</dbReference>
<evidence type="ECO:0000256" key="11">
    <source>
        <dbReference type="PIRSR" id="PIRSR000388-3"/>
    </source>
</evidence>
<dbReference type="InterPro" id="IPR003700">
    <property type="entry name" value="Pantoate_hydroxy_MeTrfase"/>
</dbReference>
<dbReference type="Gene3D" id="3.20.20.60">
    <property type="entry name" value="Phosphoenolpyruvate-binding domains"/>
    <property type="match status" value="1"/>
</dbReference>
<evidence type="ECO:0000256" key="6">
    <source>
        <dbReference type="ARBA" id="ARBA00022723"/>
    </source>
</evidence>
<dbReference type="OrthoDB" id="9781789at2"/>
<comment type="subcellular location">
    <subcellularLocation>
        <location evidence="8">Cytoplasm</location>
    </subcellularLocation>
</comment>
<comment type="cofactor">
    <cofactor evidence="8 11">
        <name>Mg(2+)</name>
        <dbReference type="ChEBI" id="CHEBI:18420"/>
    </cofactor>
    <text evidence="8 11">Binds 1 Mg(2+) ion per subunit.</text>
</comment>
<evidence type="ECO:0000256" key="8">
    <source>
        <dbReference type="HAMAP-Rule" id="MF_00156"/>
    </source>
</evidence>
<dbReference type="PANTHER" id="PTHR20881">
    <property type="entry name" value="3-METHYL-2-OXOBUTANOATE HYDROXYMETHYLTRANSFERASE"/>
    <property type="match status" value="1"/>
</dbReference>
<feature type="binding site" evidence="8 10">
    <location>
        <position position="122"/>
    </location>
    <ligand>
        <name>3-methyl-2-oxobutanoate</name>
        <dbReference type="ChEBI" id="CHEBI:11851"/>
    </ligand>
</feature>
<dbReference type="UniPathway" id="UPA00028">
    <property type="reaction ID" value="UER00003"/>
</dbReference>
<keyword evidence="8 11" id="KW-0460">Magnesium</keyword>
<comment type="subunit">
    <text evidence="3 8">Homodecamer; pentamer of dimers.</text>
</comment>
<proteinExistence type="inferred from homology"/>
<dbReference type="GO" id="GO:0000287">
    <property type="term" value="F:magnesium ion binding"/>
    <property type="evidence" value="ECO:0007669"/>
    <property type="project" value="TreeGrafter"/>
</dbReference>
<evidence type="ECO:0000313" key="13">
    <source>
        <dbReference type="Proteomes" id="UP000275461"/>
    </source>
</evidence>
<keyword evidence="6 8" id="KW-0479">Metal-binding</keyword>
<dbReference type="PIRSF" id="PIRSF000388">
    <property type="entry name" value="Pantoate_hydroxy_MeTrfase"/>
    <property type="match status" value="1"/>
</dbReference>
<dbReference type="EC" id="2.1.2.11" evidence="8"/>
<dbReference type="NCBIfam" id="NF001452">
    <property type="entry name" value="PRK00311.1"/>
    <property type="match status" value="1"/>
</dbReference>
<keyword evidence="4 8" id="KW-0566">Pantothenate biosynthesis</keyword>
<feature type="active site" description="Proton acceptor" evidence="8 9">
    <location>
        <position position="191"/>
    </location>
</feature>
<feature type="binding site" evidence="8 11">
    <location>
        <position position="54"/>
    </location>
    <ligand>
        <name>Mg(2+)</name>
        <dbReference type="ChEBI" id="CHEBI:18420"/>
    </ligand>
</feature>
<comment type="caution">
    <text evidence="12">The sequence shown here is derived from an EMBL/GenBank/DDBJ whole genome shotgun (WGS) entry which is preliminary data.</text>
</comment>
<reference evidence="12 13" key="1">
    <citation type="submission" date="2018-10" db="EMBL/GenBank/DDBJ databases">
        <title>Genomic Encyclopedia of Type Strains, Phase IV (KMG-IV): sequencing the most valuable type-strain genomes for metagenomic binning, comparative biology and taxonomic classification.</title>
        <authorList>
            <person name="Goeker M."/>
        </authorList>
    </citation>
    <scope>NUCLEOTIDE SEQUENCE [LARGE SCALE GENOMIC DNA]</scope>
    <source>
        <strain evidence="12 13">DSM 12769</strain>
    </source>
</reference>
<keyword evidence="13" id="KW-1185">Reference proteome</keyword>
<keyword evidence="12" id="KW-0489">Methyltransferase</keyword>
<dbReference type="GO" id="GO:0032259">
    <property type="term" value="P:methylation"/>
    <property type="evidence" value="ECO:0007669"/>
    <property type="project" value="UniProtKB-KW"/>
</dbReference>